<feature type="domain" description="Csd3-like second N-terminal" evidence="10">
    <location>
        <begin position="162"/>
        <end position="279"/>
    </location>
</feature>
<comment type="cofactor">
    <cofactor evidence="1">
        <name>Zn(2+)</name>
        <dbReference type="ChEBI" id="CHEBI:29105"/>
    </cofactor>
</comment>
<dbReference type="EMBL" id="JBBVGT010000003">
    <property type="protein sequence ID" value="MFB5946980.1"/>
    <property type="molecule type" value="Genomic_DNA"/>
</dbReference>
<evidence type="ECO:0000256" key="4">
    <source>
        <dbReference type="ARBA" id="ARBA00022723"/>
    </source>
</evidence>
<evidence type="ECO:0000313" key="12">
    <source>
        <dbReference type="Proteomes" id="UP001580928"/>
    </source>
</evidence>
<sequence length="450" mass="51002">MNINANAARVLVLLSIGLLVAFLSFSAFNNEKTDSPTINDKINTAESTSSNFVPEFKYGIEITTYNTEESNIKRNEFLSTILSRYDVDPLTIATIVEKSKPIFDVRSMRVGKPYTVFTEKSDNKKLAYFIYEPNPAEFIVYDLRDSIFIEAHQKESETKIEDIGGTITSSLYEALNENGGDPDLAVYLSKIFGGVVNFYSIKEGDWFKIRYERQYVEGEPYGTSKILSAIFNHNGKEFQAHYFQPDSLSDGEYYDEEGNSLRRTFLKAPLKFSRISSRYSKRRLHPVQKVWKAHLGTDFAAPHGTPIVSTADGVVIASGYTRGNGNYVKIKHNNTYTTQYLHMSKRAAKRGQRIKQGQVIGYVGSTGLATGPHVCYRFWKNGQQVDPLRQDFKAATPIEDKHKNAFLNQISTLRMEMASISIENGVTEEPELALYDERPPSLFRYFDGEI</sequence>
<evidence type="ECO:0000256" key="1">
    <source>
        <dbReference type="ARBA" id="ARBA00001947"/>
    </source>
</evidence>
<dbReference type="Proteomes" id="UP001580928">
    <property type="component" value="Unassembled WGS sequence"/>
</dbReference>
<evidence type="ECO:0000256" key="7">
    <source>
        <dbReference type="ARBA" id="ARBA00023049"/>
    </source>
</evidence>
<accession>A0ABV5CHX6</accession>
<feature type="domain" description="M23ase beta-sheet core" evidence="9">
    <location>
        <begin position="293"/>
        <end position="387"/>
    </location>
</feature>
<keyword evidence="6" id="KW-0862">Zinc</keyword>
<evidence type="ECO:0000256" key="6">
    <source>
        <dbReference type="ARBA" id="ARBA00022833"/>
    </source>
</evidence>
<dbReference type="PANTHER" id="PTHR21666">
    <property type="entry name" value="PEPTIDASE-RELATED"/>
    <property type="match status" value="1"/>
</dbReference>
<dbReference type="InterPro" id="IPR045834">
    <property type="entry name" value="Csd3_N2"/>
</dbReference>
<evidence type="ECO:0000256" key="5">
    <source>
        <dbReference type="ARBA" id="ARBA00022801"/>
    </source>
</evidence>
<keyword evidence="7" id="KW-0482">Metalloprotease</keyword>
<dbReference type="SUPFAM" id="SSF51261">
    <property type="entry name" value="Duplicated hybrid motif"/>
    <property type="match status" value="1"/>
</dbReference>
<keyword evidence="8" id="KW-0732">Signal</keyword>
<proteinExistence type="predicted"/>
<comment type="subcellular location">
    <subcellularLocation>
        <location evidence="2">Cell envelope</location>
    </subcellularLocation>
</comment>
<evidence type="ECO:0000256" key="8">
    <source>
        <dbReference type="SAM" id="SignalP"/>
    </source>
</evidence>
<dbReference type="PANTHER" id="PTHR21666:SF288">
    <property type="entry name" value="CELL DIVISION PROTEIN YTFB"/>
    <property type="match status" value="1"/>
</dbReference>
<dbReference type="Pfam" id="PF19425">
    <property type="entry name" value="Csd3_N2"/>
    <property type="match status" value="1"/>
</dbReference>
<gene>
    <name evidence="11" type="ORF">WKR92_14195</name>
</gene>
<evidence type="ECO:0000259" key="9">
    <source>
        <dbReference type="Pfam" id="PF01551"/>
    </source>
</evidence>
<evidence type="ECO:0000313" key="11">
    <source>
        <dbReference type="EMBL" id="MFB5946980.1"/>
    </source>
</evidence>
<keyword evidence="5" id="KW-0378">Hydrolase</keyword>
<dbReference type="InterPro" id="IPR016047">
    <property type="entry name" value="M23ase_b-sheet_dom"/>
</dbReference>
<dbReference type="RefSeq" id="WP_375558509.1">
    <property type="nucleotide sequence ID" value="NZ_JBBVGT010000003.1"/>
</dbReference>
<dbReference type="Gene3D" id="3.10.450.350">
    <property type="match status" value="1"/>
</dbReference>
<dbReference type="Gene3D" id="2.70.70.10">
    <property type="entry name" value="Glucose Permease (Domain IIA)"/>
    <property type="match status" value="1"/>
</dbReference>
<evidence type="ECO:0000256" key="2">
    <source>
        <dbReference type="ARBA" id="ARBA00004196"/>
    </source>
</evidence>
<keyword evidence="3" id="KW-0645">Protease</keyword>
<dbReference type="InterPro" id="IPR011055">
    <property type="entry name" value="Dup_hybrid_motif"/>
</dbReference>
<dbReference type="CDD" id="cd12797">
    <property type="entry name" value="M23_peptidase"/>
    <property type="match status" value="1"/>
</dbReference>
<reference evidence="11 12" key="1">
    <citation type="submission" date="2024-04" db="EMBL/GenBank/DDBJ databases">
        <title>Albibacterium profundi sp. nov., isolated from sediment of the Challenger Deep of Mariana Trench.</title>
        <authorList>
            <person name="Wang Y."/>
        </authorList>
    </citation>
    <scope>NUCLEOTIDE SEQUENCE [LARGE SCALE GENOMIC DNA]</scope>
    <source>
        <strain evidence="11 12">RHL897</strain>
    </source>
</reference>
<feature type="signal peptide" evidence="8">
    <location>
        <begin position="1"/>
        <end position="29"/>
    </location>
</feature>
<evidence type="ECO:0000259" key="10">
    <source>
        <dbReference type="Pfam" id="PF19425"/>
    </source>
</evidence>
<evidence type="ECO:0000256" key="3">
    <source>
        <dbReference type="ARBA" id="ARBA00022670"/>
    </source>
</evidence>
<name>A0ABV5CHX6_9SPHI</name>
<organism evidence="11 12">
    <name type="scientific">Albibacterium profundi</name>
    <dbReference type="NCBI Taxonomy" id="3134906"/>
    <lineage>
        <taxon>Bacteria</taxon>
        <taxon>Pseudomonadati</taxon>
        <taxon>Bacteroidota</taxon>
        <taxon>Sphingobacteriia</taxon>
        <taxon>Sphingobacteriales</taxon>
        <taxon>Sphingobacteriaceae</taxon>
        <taxon>Albibacterium</taxon>
    </lineage>
</organism>
<feature type="chain" id="PRO_5047262704" evidence="8">
    <location>
        <begin position="30"/>
        <end position="450"/>
    </location>
</feature>
<dbReference type="InterPro" id="IPR050570">
    <property type="entry name" value="Cell_wall_metabolism_enzyme"/>
</dbReference>
<keyword evidence="12" id="KW-1185">Reference proteome</keyword>
<comment type="caution">
    <text evidence="11">The sequence shown here is derived from an EMBL/GenBank/DDBJ whole genome shotgun (WGS) entry which is preliminary data.</text>
</comment>
<keyword evidence="4" id="KW-0479">Metal-binding</keyword>
<dbReference type="Pfam" id="PF01551">
    <property type="entry name" value="Peptidase_M23"/>
    <property type="match status" value="1"/>
</dbReference>
<protein>
    <submittedName>
        <fullName evidence="11">Peptidoglycan DD-metalloendopeptidase family protein</fullName>
    </submittedName>
</protein>